<dbReference type="PROSITE" id="PS50861">
    <property type="entry name" value="AA_TRNA_LIGASE_II_GLYAB"/>
    <property type="match status" value="1"/>
</dbReference>
<dbReference type="RefSeq" id="WP_155167892.1">
    <property type="nucleotide sequence ID" value="NZ_WNCA01000003.1"/>
</dbReference>
<keyword evidence="8 11" id="KW-0648">Protein biosynthesis</keyword>
<dbReference type="Pfam" id="PF02092">
    <property type="entry name" value="tRNA_synt_2f"/>
    <property type="match status" value="1"/>
</dbReference>
<comment type="subcellular location">
    <subcellularLocation>
        <location evidence="1 11">Cytoplasm</location>
    </subcellularLocation>
</comment>
<protein>
    <recommendedName>
        <fullName evidence="11">Glycine--tRNA ligase beta subunit</fullName>
        <ecNumber evidence="11">6.1.1.14</ecNumber>
    </recommendedName>
    <alternativeName>
        <fullName evidence="11">Glycyl-tRNA synthetase beta subunit</fullName>
        <shortName evidence="11">GlyRS</shortName>
    </alternativeName>
</protein>
<comment type="catalytic activity">
    <reaction evidence="10 11">
        <text>tRNA(Gly) + glycine + ATP = glycyl-tRNA(Gly) + AMP + diphosphate</text>
        <dbReference type="Rhea" id="RHEA:16013"/>
        <dbReference type="Rhea" id="RHEA-COMP:9664"/>
        <dbReference type="Rhea" id="RHEA-COMP:9683"/>
        <dbReference type="ChEBI" id="CHEBI:30616"/>
        <dbReference type="ChEBI" id="CHEBI:33019"/>
        <dbReference type="ChEBI" id="CHEBI:57305"/>
        <dbReference type="ChEBI" id="CHEBI:78442"/>
        <dbReference type="ChEBI" id="CHEBI:78522"/>
        <dbReference type="ChEBI" id="CHEBI:456215"/>
        <dbReference type="EC" id="6.1.1.14"/>
    </reaction>
</comment>
<dbReference type="HAMAP" id="MF_00255">
    <property type="entry name" value="Gly_tRNA_synth_beta"/>
    <property type="match status" value="1"/>
</dbReference>
<dbReference type="GO" id="GO:0004820">
    <property type="term" value="F:glycine-tRNA ligase activity"/>
    <property type="evidence" value="ECO:0007669"/>
    <property type="project" value="UniProtKB-UniRule"/>
</dbReference>
<evidence type="ECO:0000256" key="1">
    <source>
        <dbReference type="ARBA" id="ARBA00004496"/>
    </source>
</evidence>
<dbReference type="PANTHER" id="PTHR30075">
    <property type="entry name" value="GLYCYL-TRNA SYNTHETASE"/>
    <property type="match status" value="1"/>
</dbReference>
<comment type="caution">
    <text evidence="13">The sequence shown here is derived from an EMBL/GenBank/DDBJ whole genome shotgun (WGS) entry which is preliminary data.</text>
</comment>
<dbReference type="InterPro" id="IPR015944">
    <property type="entry name" value="Gly-tRNA-synth_bsu"/>
</dbReference>
<gene>
    <name evidence="11" type="primary">glyS</name>
    <name evidence="13" type="ORF">GMD42_01745</name>
</gene>
<comment type="similarity">
    <text evidence="2 11">Belongs to the class-II aminoacyl-tRNA synthetase family.</text>
</comment>
<dbReference type="Proteomes" id="UP000462362">
    <property type="component" value="Unassembled WGS sequence"/>
</dbReference>
<dbReference type="GO" id="GO:0006420">
    <property type="term" value="P:arginyl-tRNA aminoacylation"/>
    <property type="evidence" value="ECO:0007669"/>
    <property type="project" value="InterPro"/>
</dbReference>
<keyword evidence="4 11" id="KW-0963">Cytoplasm</keyword>
<dbReference type="PRINTS" id="PR01045">
    <property type="entry name" value="TRNASYNTHGB"/>
</dbReference>
<dbReference type="SUPFAM" id="SSF109604">
    <property type="entry name" value="HD-domain/PDEase-like"/>
    <property type="match status" value="1"/>
</dbReference>
<name>A0A6I3RXJ5_9BURK</name>
<evidence type="ECO:0000313" key="14">
    <source>
        <dbReference type="Proteomes" id="UP000462362"/>
    </source>
</evidence>
<dbReference type="GO" id="GO:0005829">
    <property type="term" value="C:cytosol"/>
    <property type="evidence" value="ECO:0007669"/>
    <property type="project" value="TreeGrafter"/>
</dbReference>
<evidence type="ECO:0000256" key="7">
    <source>
        <dbReference type="ARBA" id="ARBA00022840"/>
    </source>
</evidence>
<evidence type="ECO:0000256" key="6">
    <source>
        <dbReference type="ARBA" id="ARBA00022741"/>
    </source>
</evidence>
<sequence>MASLLIEIQTEELPPKALDNLSKAFAKELTFSLKEQDLALPNAQVTAYGSPRRIAALISDVSEVAPDKPFRQKLVPVKVGLDAEGKATPALSKKMKALGIECEPSELKVVNDGKQDQLVYEGTKAGVSLKDGLQIALDHAVRRLPIPKVMSYQLENGKTVEFVRPVKHLVALFDKEIVPVELFGLKAGRETMGHRFHVKEPISIKEAEKYAEQMEKEGKIVASFEERKNKMVGELKSAAEKLNAEIIMPDDLVNEVAALTEWPVVYESGFDEEFLTVPAECLILTMQQNQKYFALRDKNKKLMNRFLLVSQIEAKDGGEAIRSGNARVVRARLADAKFFYDQDRLQTLESRVPGLAHVVYHNKLGTQLERSERVQKIASRIAEQIGADPALARRAAKLAKADLRTLMVGEFPELQGIMGEYYAHHDKEDDKVALAIREHYQPRYAGDELPSTPESLAVALADKIETLTGLFGIGQLPTGEKDPFALRRHALGILRMLIEKELPLSLDKLIAIGTEEESVVPGVKDATEELKQFFHDRLRVMQKDQGFTAHELESVIGSEPAILADVPKRLKAVHDFMSLPEAESLAAANKRIENILKKNTLPLADAVDPALLTEKEEKDLYEAIRTLEPKLEADYKAGRYEDELRSLAPLKAPVDAFFDKVMVNAEDEALRRNRLTLLNELHKAMNQVAKLSCLAS</sequence>
<proteinExistence type="inferred from homology"/>
<evidence type="ECO:0000256" key="4">
    <source>
        <dbReference type="ARBA" id="ARBA00022490"/>
    </source>
</evidence>
<evidence type="ECO:0000313" key="13">
    <source>
        <dbReference type="EMBL" id="MTU42362.1"/>
    </source>
</evidence>
<evidence type="ECO:0000256" key="11">
    <source>
        <dbReference type="HAMAP-Rule" id="MF_00255"/>
    </source>
</evidence>
<dbReference type="AlphaFoldDB" id="A0A6I3RXJ5"/>
<keyword evidence="9 11" id="KW-0030">Aminoacyl-tRNA synthetase</keyword>
<dbReference type="InterPro" id="IPR006194">
    <property type="entry name" value="Gly-tRNA-synth_heterodimer"/>
</dbReference>
<evidence type="ECO:0000256" key="3">
    <source>
        <dbReference type="ARBA" id="ARBA00011209"/>
    </source>
</evidence>
<accession>A0A6I3RXJ5</accession>
<dbReference type="EC" id="6.1.1.14" evidence="11"/>
<evidence type="ECO:0000256" key="5">
    <source>
        <dbReference type="ARBA" id="ARBA00022598"/>
    </source>
</evidence>
<dbReference type="EMBL" id="WNCL01000003">
    <property type="protein sequence ID" value="MTU42362.1"/>
    <property type="molecule type" value="Genomic_DNA"/>
</dbReference>
<dbReference type="Pfam" id="PF05746">
    <property type="entry name" value="DALR_1"/>
    <property type="match status" value="1"/>
</dbReference>
<feature type="domain" description="DALR anticodon binding" evidence="12">
    <location>
        <begin position="587"/>
        <end position="688"/>
    </location>
</feature>
<dbReference type="NCBIfam" id="TIGR00211">
    <property type="entry name" value="glyS"/>
    <property type="match status" value="1"/>
</dbReference>
<reference evidence="13 14" key="1">
    <citation type="journal article" date="2019" name="Nat. Med.">
        <title>A library of human gut bacterial isolates paired with longitudinal multiomics data enables mechanistic microbiome research.</title>
        <authorList>
            <person name="Poyet M."/>
            <person name="Groussin M."/>
            <person name="Gibbons S.M."/>
            <person name="Avila-Pacheco J."/>
            <person name="Jiang X."/>
            <person name="Kearney S.M."/>
            <person name="Perrotta A.R."/>
            <person name="Berdy B."/>
            <person name="Zhao S."/>
            <person name="Lieberman T.D."/>
            <person name="Swanson P.K."/>
            <person name="Smith M."/>
            <person name="Roesemann S."/>
            <person name="Alexander J.E."/>
            <person name="Rich S.A."/>
            <person name="Livny J."/>
            <person name="Vlamakis H."/>
            <person name="Clish C."/>
            <person name="Bullock K."/>
            <person name="Deik A."/>
            <person name="Scott J."/>
            <person name="Pierce K.A."/>
            <person name="Xavier R.J."/>
            <person name="Alm E.J."/>
        </authorList>
    </citation>
    <scope>NUCLEOTIDE SEQUENCE [LARGE SCALE GENOMIC DNA]</scope>
    <source>
        <strain evidence="13 14">BIOML-A2</strain>
    </source>
</reference>
<keyword evidence="6 11" id="KW-0547">Nucleotide-binding</keyword>
<organism evidence="13 14">
    <name type="scientific">Parasutterella excrementihominis</name>
    <dbReference type="NCBI Taxonomy" id="487175"/>
    <lineage>
        <taxon>Bacteria</taxon>
        <taxon>Pseudomonadati</taxon>
        <taxon>Pseudomonadota</taxon>
        <taxon>Betaproteobacteria</taxon>
        <taxon>Burkholderiales</taxon>
        <taxon>Sutterellaceae</taxon>
        <taxon>Parasutterella</taxon>
    </lineage>
</organism>
<evidence type="ECO:0000256" key="9">
    <source>
        <dbReference type="ARBA" id="ARBA00023146"/>
    </source>
</evidence>
<evidence type="ECO:0000256" key="8">
    <source>
        <dbReference type="ARBA" id="ARBA00022917"/>
    </source>
</evidence>
<evidence type="ECO:0000256" key="10">
    <source>
        <dbReference type="ARBA" id="ARBA00047937"/>
    </source>
</evidence>
<comment type="subunit">
    <text evidence="3 11">Tetramer of two alpha and two beta subunits.</text>
</comment>
<evidence type="ECO:0000259" key="12">
    <source>
        <dbReference type="Pfam" id="PF05746"/>
    </source>
</evidence>
<evidence type="ECO:0000256" key="2">
    <source>
        <dbReference type="ARBA" id="ARBA00008226"/>
    </source>
</evidence>
<dbReference type="GO" id="GO:0004814">
    <property type="term" value="F:arginine-tRNA ligase activity"/>
    <property type="evidence" value="ECO:0007669"/>
    <property type="project" value="InterPro"/>
</dbReference>
<dbReference type="InterPro" id="IPR008909">
    <property type="entry name" value="DALR_anticod-bd"/>
</dbReference>
<dbReference type="PANTHER" id="PTHR30075:SF2">
    <property type="entry name" value="GLYCINE--TRNA LIGASE, CHLOROPLASTIC_MITOCHONDRIAL 2"/>
    <property type="match status" value="1"/>
</dbReference>
<dbReference type="GO" id="GO:0005524">
    <property type="term" value="F:ATP binding"/>
    <property type="evidence" value="ECO:0007669"/>
    <property type="project" value="UniProtKB-UniRule"/>
</dbReference>
<dbReference type="GO" id="GO:0006426">
    <property type="term" value="P:glycyl-tRNA aminoacylation"/>
    <property type="evidence" value="ECO:0007669"/>
    <property type="project" value="UniProtKB-UniRule"/>
</dbReference>
<keyword evidence="5 11" id="KW-0436">Ligase</keyword>
<keyword evidence="7 11" id="KW-0067">ATP-binding</keyword>